<protein>
    <submittedName>
        <fullName evidence="9">Accessory gene regulator B</fullName>
    </submittedName>
</protein>
<gene>
    <name evidence="9" type="ORF">SAMN04487860_101107</name>
</gene>
<dbReference type="GO" id="GO:0006508">
    <property type="term" value="P:proteolysis"/>
    <property type="evidence" value="ECO:0007669"/>
    <property type="project" value="UniProtKB-KW"/>
</dbReference>
<dbReference type="GO" id="GO:0016020">
    <property type="term" value="C:membrane"/>
    <property type="evidence" value="ECO:0007669"/>
    <property type="project" value="InterPro"/>
</dbReference>
<keyword evidence="5" id="KW-0378">Hydrolase</keyword>
<feature type="transmembrane region" description="Helical" evidence="8">
    <location>
        <begin position="106"/>
        <end position="124"/>
    </location>
</feature>
<dbReference type="OrthoDB" id="9815055at2"/>
<proteinExistence type="predicted"/>
<keyword evidence="2" id="KW-0673">Quorum sensing</keyword>
<dbReference type="GO" id="GO:0009372">
    <property type="term" value="P:quorum sensing"/>
    <property type="evidence" value="ECO:0007669"/>
    <property type="project" value="UniProtKB-KW"/>
</dbReference>
<reference evidence="9 10" key="1">
    <citation type="submission" date="2016-11" db="EMBL/GenBank/DDBJ databases">
        <authorList>
            <person name="Jaros S."/>
            <person name="Januszkiewicz K."/>
            <person name="Wedrychowicz H."/>
        </authorList>
    </citation>
    <scope>NUCLEOTIDE SEQUENCE [LARGE SCALE GENOMIC DNA]</scope>
    <source>
        <strain evidence="9 10">Y1</strain>
    </source>
</reference>
<feature type="transmembrane region" description="Helical" evidence="8">
    <location>
        <begin position="42"/>
        <end position="63"/>
    </location>
</feature>
<dbReference type="GO" id="GO:0008233">
    <property type="term" value="F:peptidase activity"/>
    <property type="evidence" value="ECO:0007669"/>
    <property type="project" value="UniProtKB-KW"/>
</dbReference>
<name>A0A1M7G7H8_RUMFL</name>
<evidence type="ECO:0000313" key="10">
    <source>
        <dbReference type="Proteomes" id="UP000184394"/>
    </source>
</evidence>
<dbReference type="AlphaFoldDB" id="A0A1M7G7H8"/>
<keyword evidence="4 8" id="KW-0812">Transmembrane</keyword>
<evidence type="ECO:0000256" key="6">
    <source>
        <dbReference type="ARBA" id="ARBA00022989"/>
    </source>
</evidence>
<organism evidence="9 10">
    <name type="scientific">Ruminococcus flavefaciens</name>
    <dbReference type="NCBI Taxonomy" id="1265"/>
    <lineage>
        <taxon>Bacteria</taxon>
        <taxon>Bacillati</taxon>
        <taxon>Bacillota</taxon>
        <taxon>Clostridia</taxon>
        <taxon>Eubacteriales</taxon>
        <taxon>Oscillospiraceae</taxon>
        <taxon>Ruminococcus</taxon>
    </lineage>
</organism>
<evidence type="ECO:0000256" key="2">
    <source>
        <dbReference type="ARBA" id="ARBA00022654"/>
    </source>
</evidence>
<dbReference type="Proteomes" id="UP000184394">
    <property type="component" value="Unassembled WGS sequence"/>
</dbReference>
<keyword evidence="6 8" id="KW-1133">Transmembrane helix</keyword>
<evidence type="ECO:0000313" key="9">
    <source>
        <dbReference type="EMBL" id="SHM12136.1"/>
    </source>
</evidence>
<keyword evidence="1" id="KW-1003">Cell membrane</keyword>
<dbReference type="Pfam" id="PF04647">
    <property type="entry name" value="AgrB"/>
    <property type="match status" value="1"/>
</dbReference>
<feature type="transmembrane region" description="Helical" evidence="8">
    <location>
        <begin position="168"/>
        <end position="187"/>
    </location>
</feature>
<accession>A0A1M7G7H8</accession>
<evidence type="ECO:0000256" key="3">
    <source>
        <dbReference type="ARBA" id="ARBA00022670"/>
    </source>
</evidence>
<dbReference type="InterPro" id="IPR006741">
    <property type="entry name" value="AgrB"/>
</dbReference>
<dbReference type="EMBL" id="FRCT01000001">
    <property type="protein sequence ID" value="SHM12136.1"/>
    <property type="molecule type" value="Genomic_DNA"/>
</dbReference>
<sequence length="195" mass="21410">MMNKILDAIMKTLLSNGYAKEEDAEIVRYGLELTIMKTITSAFMLITALILKSFIAVIIFLVLYTPMRSCCGGYHSSSRKGCFLVSVIILAAVIAASKLLQGPARLYVSAALLFLGAMIIIFIAPTEAPTKPFDDIERRVFRRRSLIITSAETAIAVILALFRLYTPMLSVSLSVFITAVLLIAGRISNRKGVKK</sequence>
<evidence type="ECO:0000256" key="8">
    <source>
        <dbReference type="SAM" id="Phobius"/>
    </source>
</evidence>
<evidence type="ECO:0000256" key="5">
    <source>
        <dbReference type="ARBA" id="ARBA00022801"/>
    </source>
</evidence>
<evidence type="ECO:0000256" key="1">
    <source>
        <dbReference type="ARBA" id="ARBA00022475"/>
    </source>
</evidence>
<dbReference type="RefSeq" id="WP_081373319.1">
    <property type="nucleotide sequence ID" value="NZ_FRCT01000001.1"/>
</dbReference>
<dbReference type="SMART" id="SM00793">
    <property type="entry name" value="AgrB"/>
    <property type="match status" value="1"/>
</dbReference>
<keyword evidence="7 8" id="KW-0472">Membrane</keyword>
<feature type="transmembrane region" description="Helical" evidence="8">
    <location>
        <begin position="83"/>
        <end position="100"/>
    </location>
</feature>
<evidence type="ECO:0000256" key="4">
    <source>
        <dbReference type="ARBA" id="ARBA00022692"/>
    </source>
</evidence>
<keyword evidence="3" id="KW-0645">Protease</keyword>
<feature type="transmembrane region" description="Helical" evidence="8">
    <location>
        <begin position="145"/>
        <end position="162"/>
    </location>
</feature>
<evidence type="ECO:0000256" key="7">
    <source>
        <dbReference type="ARBA" id="ARBA00023136"/>
    </source>
</evidence>